<reference evidence="1 2" key="1">
    <citation type="submission" date="2019-07" db="EMBL/GenBank/DDBJ databases">
        <title>Whole genome shotgun sequence of Halomonas halophila NBRC 102604.</title>
        <authorList>
            <person name="Hosoyama A."/>
            <person name="Uohara A."/>
            <person name="Ohji S."/>
            <person name="Ichikawa N."/>
        </authorList>
    </citation>
    <scope>NUCLEOTIDE SEQUENCE [LARGE SCALE GENOMIC DNA]</scope>
    <source>
        <strain evidence="1 2">NBRC 102604</strain>
    </source>
</reference>
<dbReference type="EMBL" id="BJUS01000013">
    <property type="protein sequence ID" value="GEK72883.1"/>
    <property type="molecule type" value="Genomic_DNA"/>
</dbReference>
<sequence>MHEVMGAITRLDKGISSILRALVRPDAAIAAAGNDNIAAHPEMDGSVTKR</sequence>
<protein>
    <submittedName>
        <fullName evidence="1">Uncharacterized protein</fullName>
    </submittedName>
</protein>
<proteinExistence type="predicted"/>
<organism evidence="1 2">
    <name type="scientific">Halomonas halophila</name>
    <dbReference type="NCBI Taxonomy" id="29573"/>
    <lineage>
        <taxon>Bacteria</taxon>
        <taxon>Pseudomonadati</taxon>
        <taxon>Pseudomonadota</taxon>
        <taxon>Gammaproteobacteria</taxon>
        <taxon>Oceanospirillales</taxon>
        <taxon>Halomonadaceae</taxon>
        <taxon>Halomonas</taxon>
    </lineage>
</organism>
<comment type="caution">
    <text evidence="1">The sequence shown here is derived from an EMBL/GenBank/DDBJ whole genome shotgun (WGS) entry which is preliminary data.</text>
</comment>
<gene>
    <name evidence="1" type="ORF">HHA04nite_14270</name>
</gene>
<keyword evidence="2" id="KW-1185">Reference proteome</keyword>
<evidence type="ECO:0000313" key="1">
    <source>
        <dbReference type="EMBL" id="GEK72883.1"/>
    </source>
</evidence>
<accession>A0ABQ0U569</accession>
<dbReference type="Proteomes" id="UP000321121">
    <property type="component" value="Unassembled WGS sequence"/>
</dbReference>
<name>A0ABQ0U569_9GAMM</name>
<evidence type="ECO:0000313" key="2">
    <source>
        <dbReference type="Proteomes" id="UP000321121"/>
    </source>
</evidence>